<dbReference type="KEGG" id="dce:O6P33_04865"/>
<dbReference type="Proteomes" id="UP001212189">
    <property type="component" value="Chromosome"/>
</dbReference>
<keyword evidence="3" id="KW-1185">Reference proteome</keyword>
<keyword evidence="1" id="KW-0812">Transmembrane</keyword>
<protein>
    <submittedName>
        <fullName evidence="2">MFS transporter</fullName>
    </submittedName>
</protein>
<accession>A0AAE9VQ19</accession>
<dbReference type="EMBL" id="CP114976">
    <property type="protein sequence ID" value="WBE26166.1"/>
    <property type="molecule type" value="Genomic_DNA"/>
</dbReference>
<organism evidence="2 3">
    <name type="scientific">Denitrificimonas caeni</name>
    <dbReference type="NCBI Taxonomy" id="521720"/>
    <lineage>
        <taxon>Bacteria</taxon>
        <taxon>Pseudomonadati</taxon>
        <taxon>Pseudomonadota</taxon>
        <taxon>Gammaproteobacteria</taxon>
        <taxon>Pseudomonadales</taxon>
        <taxon>Pseudomonadaceae</taxon>
        <taxon>Denitrificimonas</taxon>
    </lineage>
</organism>
<proteinExistence type="predicted"/>
<reference evidence="2 3" key="1">
    <citation type="submission" date="2022-12" db="EMBL/GenBank/DDBJ databases">
        <title>Coexistence and Characterization of a Novel Tigecycline Resistance gene tet(X) variant and blaNDM-1 in a Pseudomonas caeni Isolate of Chicken Origin.</title>
        <authorList>
            <person name="Lu X."/>
            <person name="Zhang L."/>
            <person name="Li R."/>
            <person name="Wang Z."/>
        </authorList>
    </citation>
    <scope>NUCLEOTIDE SEQUENCE [LARGE SCALE GENOMIC DNA]</scope>
    <source>
        <strain evidence="2 3">CE14</strain>
    </source>
</reference>
<feature type="transmembrane region" description="Helical" evidence="1">
    <location>
        <begin position="39"/>
        <end position="56"/>
    </location>
</feature>
<evidence type="ECO:0000313" key="2">
    <source>
        <dbReference type="EMBL" id="WBE26166.1"/>
    </source>
</evidence>
<name>A0AAE9VQ19_9GAMM</name>
<evidence type="ECO:0000313" key="3">
    <source>
        <dbReference type="Proteomes" id="UP001212189"/>
    </source>
</evidence>
<feature type="transmembrane region" description="Helical" evidence="1">
    <location>
        <begin position="86"/>
        <end position="107"/>
    </location>
</feature>
<gene>
    <name evidence="2" type="ORF">O6P33_04865</name>
</gene>
<sequence>MTENDYQLAWGIYAVSALGCLLAWFYFTSWMWRYLREPLRVLAAVMLFTPTVVDPARDLYAPAIAMTVMDLLFKVSNDAWRSVADLVMYGAMVFVVYLLFVVLRWLLSRKKVSAKAQAKRQSEKNVEPQVPTTESTLTLQQMLDLEKDTQDSGLVARR</sequence>
<dbReference type="RefSeq" id="WP_269819101.1">
    <property type="nucleotide sequence ID" value="NZ_CP114976.1"/>
</dbReference>
<dbReference type="AlphaFoldDB" id="A0AAE9VQ19"/>
<keyword evidence="1" id="KW-1133">Transmembrane helix</keyword>
<evidence type="ECO:0000256" key="1">
    <source>
        <dbReference type="SAM" id="Phobius"/>
    </source>
</evidence>
<keyword evidence="1" id="KW-0472">Membrane</keyword>
<feature type="transmembrane region" description="Helical" evidence="1">
    <location>
        <begin position="6"/>
        <end position="27"/>
    </location>
</feature>